<evidence type="ECO:0000256" key="4">
    <source>
        <dbReference type="ARBA" id="ARBA00022989"/>
    </source>
</evidence>
<feature type="domain" description="GtrA/DPMS transmembrane" evidence="7">
    <location>
        <begin position="19"/>
        <end position="130"/>
    </location>
</feature>
<evidence type="ECO:0000256" key="2">
    <source>
        <dbReference type="ARBA" id="ARBA00009399"/>
    </source>
</evidence>
<name>A0A7Y9VY73_9PSED</name>
<dbReference type="RefSeq" id="WP_179693976.1">
    <property type="nucleotide sequence ID" value="NZ_JACCAT010000001.1"/>
</dbReference>
<protein>
    <submittedName>
        <fullName evidence="8">Putative flippase GtrA</fullName>
    </submittedName>
</protein>
<dbReference type="GO" id="GO:0000271">
    <property type="term" value="P:polysaccharide biosynthetic process"/>
    <property type="evidence" value="ECO:0007669"/>
    <property type="project" value="InterPro"/>
</dbReference>
<dbReference type="InterPro" id="IPR051401">
    <property type="entry name" value="GtrA_CellWall_Glycosyl"/>
</dbReference>
<feature type="transmembrane region" description="Helical" evidence="6">
    <location>
        <begin position="12"/>
        <end position="40"/>
    </location>
</feature>
<gene>
    <name evidence="8" type="ORF">GGI52_003349</name>
</gene>
<comment type="subcellular location">
    <subcellularLocation>
        <location evidence="1">Membrane</location>
        <topology evidence="1">Multi-pass membrane protein</topology>
    </subcellularLocation>
</comment>
<dbReference type="PANTHER" id="PTHR38459">
    <property type="entry name" value="PROPHAGE BACTOPRENOL-LINKED GLUCOSE TRANSLOCASE HOMOLOG"/>
    <property type="match status" value="1"/>
</dbReference>
<organism evidence="8 9">
    <name type="scientific">Pseudomonas moraviensis</name>
    <dbReference type="NCBI Taxonomy" id="321662"/>
    <lineage>
        <taxon>Bacteria</taxon>
        <taxon>Pseudomonadati</taxon>
        <taxon>Pseudomonadota</taxon>
        <taxon>Gammaproteobacteria</taxon>
        <taxon>Pseudomonadales</taxon>
        <taxon>Pseudomonadaceae</taxon>
        <taxon>Pseudomonas</taxon>
    </lineage>
</organism>
<proteinExistence type="inferred from homology"/>
<dbReference type="InterPro" id="IPR007267">
    <property type="entry name" value="GtrA_DPMS_TM"/>
</dbReference>
<feature type="transmembrane region" description="Helical" evidence="6">
    <location>
        <begin position="74"/>
        <end position="98"/>
    </location>
</feature>
<dbReference type="Proteomes" id="UP000553035">
    <property type="component" value="Unassembled WGS sequence"/>
</dbReference>
<dbReference type="PANTHER" id="PTHR38459:SF1">
    <property type="entry name" value="PROPHAGE BACTOPRENOL-LINKED GLUCOSE TRANSLOCASE HOMOLOG"/>
    <property type="match status" value="1"/>
</dbReference>
<feature type="transmembrane region" description="Helical" evidence="6">
    <location>
        <begin position="46"/>
        <end position="62"/>
    </location>
</feature>
<keyword evidence="4 6" id="KW-1133">Transmembrane helix</keyword>
<sequence length="136" mass="15128">MKTRRKWPRSINVAQIGAYVGVGAIVNGSGYALFLVLLWVGVEHKLSAAITYALGVFASFLLNRRLVFESSVSFLSGVIRLCVMLLTGFFLNMALLYICVDRLNCPASVVQLFSIAFVSVCFYFLNKYFVHRSASL</sequence>
<evidence type="ECO:0000313" key="9">
    <source>
        <dbReference type="Proteomes" id="UP000553035"/>
    </source>
</evidence>
<feature type="transmembrane region" description="Helical" evidence="6">
    <location>
        <begin position="110"/>
        <end position="130"/>
    </location>
</feature>
<keyword evidence="5 6" id="KW-0472">Membrane</keyword>
<dbReference type="AlphaFoldDB" id="A0A7Y9VY73"/>
<reference evidence="8 9" key="1">
    <citation type="submission" date="2020-07" db="EMBL/GenBank/DDBJ databases">
        <title>Exploring microbial biodiversity for novel pathways involved in the catabolism of aromatic compounds derived from lignin.</title>
        <authorList>
            <person name="Elkins J."/>
        </authorList>
    </citation>
    <scope>NUCLEOTIDE SEQUENCE [LARGE SCALE GENOMIC DNA]</scope>
    <source>
        <strain evidence="8 9">VanB</strain>
    </source>
</reference>
<evidence type="ECO:0000256" key="5">
    <source>
        <dbReference type="ARBA" id="ARBA00023136"/>
    </source>
</evidence>
<keyword evidence="3 6" id="KW-0812">Transmembrane</keyword>
<comment type="similarity">
    <text evidence="2">Belongs to the GtrA family.</text>
</comment>
<evidence type="ECO:0000256" key="6">
    <source>
        <dbReference type="SAM" id="Phobius"/>
    </source>
</evidence>
<dbReference type="EMBL" id="JACCAT010000001">
    <property type="protein sequence ID" value="NYH10306.1"/>
    <property type="molecule type" value="Genomic_DNA"/>
</dbReference>
<evidence type="ECO:0000256" key="1">
    <source>
        <dbReference type="ARBA" id="ARBA00004141"/>
    </source>
</evidence>
<comment type="caution">
    <text evidence="8">The sequence shown here is derived from an EMBL/GenBank/DDBJ whole genome shotgun (WGS) entry which is preliminary data.</text>
</comment>
<evidence type="ECO:0000259" key="7">
    <source>
        <dbReference type="Pfam" id="PF04138"/>
    </source>
</evidence>
<evidence type="ECO:0000313" key="8">
    <source>
        <dbReference type="EMBL" id="NYH10306.1"/>
    </source>
</evidence>
<dbReference type="GO" id="GO:0005886">
    <property type="term" value="C:plasma membrane"/>
    <property type="evidence" value="ECO:0007669"/>
    <property type="project" value="TreeGrafter"/>
</dbReference>
<evidence type="ECO:0000256" key="3">
    <source>
        <dbReference type="ARBA" id="ARBA00022692"/>
    </source>
</evidence>
<dbReference type="Pfam" id="PF04138">
    <property type="entry name" value="GtrA_DPMS_TM"/>
    <property type="match status" value="1"/>
</dbReference>
<accession>A0A7Y9VY73</accession>